<dbReference type="PROSITE" id="PS51900">
    <property type="entry name" value="CB"/>
    <property type="match status" value="1"/>
</dbReference>
<dbReference type="Pfam" id="PF00589">
    <property type="entry name" value="Phage_integrase"/>
    <property type="match status" value="1"/>
</dbReference>
<evidence type="ECO:0000256" key="4">
    <source>
        <dbReference type="ARBA" id="ARBA00023172"/>
    </source>
</evidence>
<dbReference type="Proteomes" id="UP001600165">
    <property type="component" value="Unassembled WGS sequence"/>
</dbReference>
<evidence type="ECO:0000256" key="1">
    <source>
        <dbReference type="ARBA" id="ARBA00008857"/>
    </source>
</evidence>
<dbReference type="RefSeq" id="WP_377964673.1">
    <property type="nucleotide sequence ID" value="NZ_JBHZOL010000070.1"/>
</dbReference>
<keyword evidence="9" id="KW-1185">Reference proteome</keyword>
<proteinExistence type="inferred from homology"/>
<evidence type="ECO:0000313" key="9">
    <source>
        <dbReference type="Proteomes" id="UP001600165"/>
    </source>
</evidence>
<evidence type="ECO:0000256" key="2">
    <source>
        <dbReference type="ARBA" id="ARBA00022908"/>
    </source>
</evidence>
<dbReference type="PROSITE" id="PS51898">
    <property type="entry name" value="TYR_RECOMBINASE"/>
    <property type="match status" value="1"/>
</dbReference>
<comment type="similarity">
    <text evidence="1">Belongs to the 'phage' integrase family.</text>
</comment>
<dbReference type="InterPro" id="IPR010998">
    <property type="entry name" value="Integrase_recombinase_N"/>
</dbReference>
<dbReference type="EMBL" id="JBHZOL010000070">
    <property type="protein sequence ID" value="MFE4106679.1"/>
    <property type="molecule type" value="Genomic_DNA"/>
</dbReference>
<sequence>MQSEPRPKKLLEQVRDAIRMKHYSYRTEQTYLQWIRRYILFHNKRHPNEMGVPEIEAFLTHLAVSEHVAASTQNQAFSALIFLYRHVLQMPLDERIDAIRAKRSRKLPTVLTPDEVRSVLQQMSGVHRLIVQLLYGSGLRLREAMQLRIKDLDFPQHQIVVRDTKGQESRITMLPTKLNHPLQEHLQDVKRLHQRDLDQGYGAVTLPFALARKYPNANRQWVWQFVFPASKRCKDPRSEAIVRFHLHESGLQKAVKLAVRQAGIQKRVGCHTFRHSFATHLLENGYDIRTIQELLGHKDVKTTMIYTHVLNRGGRGVRSPLDS</sequence>
<evidence type="ECO:0000256" key="3">
    <source>
        <dbReference type="ARBA" id="ARBA00023125"/>
    </source>
</evidence>
<dbReference type="Pfam" id="PF13495">
    <property type="entry name" value="Phage_int_SAM_4"/>
    <property type="match status" value="1"/>
</dbReference>
<dbReference type="NCBIfam" id="TIGR02249">
    <property type="entry name" value="integrase_gron"/>
    <property type="match status" value="1"/>
</dbReference>
<dbReference type="PANTHER" id="PTHR30349">
    <property type="entry name" value="PHAGE INTEGRASE-RELATED"/>
    <property type="match status" value="1"/>
</dbReference>
<dbReference type="InterPro" id="IPR013762">
    <property type="entry name" value="Integrase-like_cat_sf"/>
</dbReference>
<evidence type="ECO:0000313" key="8">
    <source>
        <dbReference type="EMBL" id="MFE4106679.1"/>
    </source>
</evidence>
<name>A0ABW6IF50_9CYAN</name>
<dbReference type="InterPro" id="IPR011946">
    <property type="entry name" value="Integrase_integron-type"/>
</dbReference>
<dbReference type="PANTHER" id="PTHR30349:SF64">
    <property type="entry name" value="PROPHAGE INTEGRASE INTD-RELATED"/>
    <property type="match status" value="1"/>
</dbReference>
<dbReference type="InterPro" id="IPR044068">
    <property type="entry name" value="CB"/>
</dbReference>
<accession>A0ABW6IF50</accession>
<dbReference type="InterPro" id="IPR004107">
    <property type="entry name" value="Integrase_SAM-like_N"/>
</dbReference>
<dbReference type="InterPro" id="IPR002104">
    <property type="entry name" value="Integrase_catalytic"/>
</dbReference>
<evidence type="ECO:0000259" key="6">
    <source>
        <dbReference type="PROSITE" id="PS51898"/>
    </source>
</evidence>
<dbReference type="Gene3D" id="1.10.150.130">
    <property type="match status" value="1"/>
</dbReference>
<protein>
    <submittedName>
        <fullName evidence="8">Integron integrase</fullName>
    </submittedName>
</protein>
<dbReference type="InterPro" id="IPR050090">
    <property type="entry name" value="Tyrosine_recombinase_XerCD"/>
</dbReference>
<dbReference type="InterPro" id="IPR011010">
    <property type="entry name" value="DNA_brk_join_enz"/>
</dbReference>
<feature type="domain" description="Core-binding (CB)" evidence="7">
    <location>
        <begin position="1"/>
        <end position="88"/>
    </location>
</feature>
<evidence type="ECO:0000259" key="7">
    <source>
        <dbReference type="PROSITE" id="PS51900"/>
    </source>
</evidence>
<keyword evidence="3 5" id="KW-0238">DNA-binding</keyword>
<reference evidence="8 9" key="1">
    <citation type="submission" date="2024-10" db="EMBL/GenBank/DDBJ databases">
        <authorList>
            <person name="Ratan Roy A."/>
            <person name="Morales Sandoval P.H."/>
            <person name="De Los Santos Villalobos S."/>
            <person name="Chakraborty S."/>
            <person name="Mukherjee J."/>
        </authorList>
    </citation>
    <scope>NUCLEOTIDE SEQUENCE [LARGE SCALE GENOMIC DNA]</scope>
    <source>
        <strain evidence="8 9">S1</strain>
    </source>
</reference>
<dbReference type="SUPFAM" id="SSF56349">
    <property type="entry name" value="DNA breaking-rejoining enzymes"/>
    <property type="match status" value="1"/>
</dbReference>
<dbReference type="Gene3D" id="1.10.443.10">
    <property type="entry name" value="Intergrase catalytic core"/>
    <property type="match status" value="1"/>
</dbReference>
<keyword evidence="4" id="KW-0233">DNA recombination</keyword>
<gene>
    <name evidence="8" type="ORF">ACFVKH_10355</name>
</gene>
<keyword evidence="2" id="KW-0229">DNA integration</keyword>
<comment type="caution">
    <text evidence="8">The sequence shown here is derived from an EMBL/GenBank/DDBJ whole genome shotgun (WGS) entry which is preliminary data.</text>
</comment>
<organism evidence="8 9">
    <name type="scientific">Almyronema epifaneia S1</name>
    <dbReference type="NCBI Taxonomy" id="2991925"/>
    <lineage>
        <taxon>Bacteria</taxon>
        <taxon>Bacillati</taxon>
        <taxon>Cyanobacteriota</taxon>
        <taxon>Cyanophyceae</taxon>
        <taxon>Nodosilineales</taxon>
        <taxon>Nodosilineaceae</taxon>
        <taxon>Almyronema</taxon>
        <taxon>Almyronema epifaneia</taxon>
    </lineage>
</organism>
<evidence type="ECO:0000256" key="5">
    <source>
        <dbReference type="PROSITE-ProRule" id="PRU01248"/>
    </source>
</evidence>
<feature type="domain" description="Tyr recombinase" evidence="6">
    <location>
        <begin position="106"/>
        <end position="319"/>
    </location>
</feature>